<dbReference type="Gene3D" id="3.30.497.10">
    <property type="entry name" value="Antithrombin, subunit I, domain 2"/>
    <property type="match status" value="1"/>
</dbReference>
<dbReference type="SUPFAM" id="SSF56574">
    <property type="entry name" value="Serpins"/>
    <property type="match status" value="1"/>
</dbReference>
<evidence type="ECO:0000259" key="1">
    <source>
        <dbReference type="Pfam" id="PF00079"/>
    </source>
</evidence>
<dbReference type="InterPro" id="IPR023796">
    <property type="entry name" value="Serpin_dom"/>
</dbReference>
<dbReference type="Proteomes" id="UP000253975">
    <property type="component" value="Unassembled WGS sequence"/>
</dbReference>
<evidence type="ECO:0000313" key="2">
    <source>
        <dbReference type="EMBL" id="RDB55621.1"/>
    </source>
</evidence>
<feature type="domain" description="Serpin" evidence="1">
    <location>
        <begin position="1"/>
        <end position="90"/>
    </location>
</feature>
<dbReference type="EMBL" id="PPTO01000018">
    <property type="protein sequence ID" value="RDB55621.1"/>
    <property type="molecule type" value="Genomic_DNA"/>
</dbReference>
<name>A0A369L7H0_9ACTN</name>
<dbReference type="InterPro" id="IPR042178">
    <property type="entry name" value="Serpin_sf_1"/>
</dbReference>
<sequence>MLRSLGIEKTFSPGADFGNITEADAMVSRVVQNAVLKLDPNGAEGAAYTIFAVPAGCAPESMPEPVRVVFDRPFAFAIFSHSGAPLFVGVYRGA</sequence>
<reference evidence="2 3" key="1">
    <citation type="journal article" date="2018" name="Elife">
        <title>Discovery and characterization of a prevalent human gut bacterial enzyme sufficient for the inactivation of a family of plant toxins.</title>
        <authorList>
            <person name="Koppel N."/>
            <person name="Bisanz J.E."/>
            <person name="Pandelia M.E."/>
            <person name="Turnbaugh P.J."/>
            <person name="Balskus E.P."/>
        </authorList>
    </citation>
    <scope>NUCLEOTIDE SEQUENCE [LARGE SCALE GENOMIC DNA]</scope>
    <source>
        <strain evidence="2 3">OB21 GAM31</strain>
    </source>
</reference>
<dbReference type="AlphaFoldDB" id="A0A369L7H0"/>
<dbReference type="Pfam" id="PF00079">
    <property type="entry name" value="Serpin"/>
    <property type="match status" value="1"/>
</dbReference>
<protein>
    <recommendedName>
        <fullName evidence="1">Serpin domain-containing protein</fullName>
    </recommendedName>
</protein>
<accession>A0A369L7H0</accession>
<proteinExistence type="predicted"/>
<gene>
    <name evidence="2" type="ORF">C1881_09290</name>
</gene>
<evidence type="ECO:0000313" key="3">
    <source>
        <dbReference type="Proteomes" id="UP000253975"/>
    </source>
</evidence>
<comment type="caution">
    <text evidence="2">The sequence shown here is derived from an EMBL/GenBank/DDBJ whole genome shotgun (WGS) entry which is preliminary data.</text>
</comment>
<dbReference type="InterPro" id="IPR036186">
    <property type="entry name" value="Serpin_sf"/>
</dbReference>
<organism evidence="2 3">
    <name type="scientific">Slackia isoflavoniconvertens</name>
    <dbReference type="NCBI Taxonomy" id="572010"/>
    <lineage>
        <taxon>Bacteria</taxon>
        <taxon>Bacillati</taxon>
        <taxon>Actinomycetota</taxon>
        <taxon>Coriobacteriia</taxon>
        <taxon>Eggerthellales</taxon>
        <taxon>Eggerthellaceae</taxon>
        <taxon>Slackia</taxon>
    </lineage>
</organism>